<proteinExistence type="predicted"/>
<feature type="compositionally biased region" description="Basic and acidic residues" evidence="1">
    <location>
        <begin position="17"/>
        <end position="30"/>
    </location>
</feature>
<protein>
    <submittedName>
        <fullName evidence="3">Uncharacterized protein</fullName>
    </submittedName>
</protein>
<sequence>EELREEYNTGLATTTSKPKELEVKKRRGEDNSGLTTRTKKPKGYHYATTFTECTDIFTVDVKGGTPSCNQITPFLKCVFRVRKYYKRKTISYDEIRQFTNTELSKLDVHCDIDVRELIEELREEMKDDNGSGFIGGPYQLIALLMFTVFSLYFAHY</sequence>
<organism evidence="3">
    <name type="scientific">Arion vulgaris</name>
    <dbReference type="NCBI Taxonomy" id="1028688"/>
    <lineage>
        <taxon>Eukaryota</taxon>
        <taxon>Metazoa</taxon>
        <taxon>Spiralia</taxon>
        <taxon>Lophotrochozoa</taxon>
        <taxon>Mollusca</taxon>
        <taxon>Gastropoda</taxon>
        <taxon>Heterobranchia</taxon>
        <taxon>Euthyneura</taxon>
        <taxon>Panpulmonata</taxon>
        <taxon>Eupulmonata</taxon>
        <taxon>Stylommatophora</taxon>
        <taxon>Helicina</taxon>
        <taxon>Arionoidea</taxon>
        <taxon>Arionidae</taxon>
        <taxon>Arion</taxon>
    </lineage>
</organism>
<dbReference type="EMBL" id="HACG01038616">
    <property type="protein sequence ID" value="CEK85481.1"/>
    <property type="molecule type" value="Transcribed_RNA"/>
</dbReference>
<evidence type="ECO:0000313" key="3">
    <source>
        <dbReference type="EMBL" id="CEK85481.1"/>
    </source>
</evidence>
<dbReference type="AlphaFoldDB" id="A0A0B7AZM8"/>
<reference evidence="3" key="1">
    <citation type="submission" date="2014-12" db="EMBL/GenBank/DDBJ databases">
        <title>Insight into the proteome of Arion vulgaris.</title>
        <authorList>
            <person name="Aradska J."/>
            <person name="Bulat T."/>
            <person name="Smidak R."/>
            <person name="Sarate P."/>
            <person name="Gangsoo J."/>
            <person name="Sialana F."/>
            <person name="Bilban M."/>
            <person name="Lubec G."/>
        </authorList>
    </citation>
    <scope>NUCLEOTIDE SEQUENCE</scope>
    <source>
        <tissue evidence="3">Skin</tissue>
    </source>
</reference>
<name>A0A0B7AZM8_9EUPU</name>
<feature type="non-terminal residue" evidence="3">
    <location>
        <position position="1"/>
    </location>
</feature>
<evidence type="ECO:0000256" key="1">
    <source>
        <dbReference type="SAM" id="MobiDB-lite"/>
    </source>
</evidence>
<feature type="transmembrane region" description="Helical" evidence="2">
    <location>
        <begin position="132"/>
        <end position="154"/>
    </location>
</feature>
<keyword evidence="2" id="KW-0812">Transmembrane</keyword>
<evidence type="ECO:0000256" key="2">
    <source>
        <dbReference type="SAM" id="Phobius"/>
    </source>
</evidence>
<keyword evidence="2" id="KW-0472">Membrane</keyword>
<keyword evidence="2" id="KW-1133">Transmembrane helix</keyword>
<gene>
    <name evidence="3" type="primary">ORF148435</name>
</gene>
<accession>A0A0B7AZM8</accession>
<feature type="region of interest" description="Disordered" evidence="1">
    <location>
        <begin position="1"/>
        <end position="38"/>
    </location>
</feature>